<keyword evidence="3" id="KW-1185">Reference proteome</keyword>
<sequence length="176" mass="20652">MITDRDLLLFPFQPKIMDNYTSQRRNYYGGNGNRNVRSSNGSYNNRNSYNSFNGVNGRYNNNRNNGYNGYNGGRYNNNRSISYNSYYSRNSSDDRSDRMETFAAYDNVYRTEIATEETEDYDDIPIGVAYIIFKPVPNHPFWDHPVRFHGRLLQVDYQNIFIVQMHSPIILMGNKS</sequence>
<feature type="region of interest" description="Disordered" evidence="1">
    <location>
        <begin position="23"/>
        <end position="74"/>
    </location>
</feature>
<evidence type="ECO:0000256" key="1">
    <source>
        <dbReference type="SAM" id="MobiDB-lite"/>
    </source>
</evidence>
<comment type="caution">
    <text evidence="2">The sequence shown here is derived from an EMBL/GenBank/DDBJ whole genome shotgun (WGS) entry which is preliminary data.</text>
</comment>
<dbReference type="Proteomes" id="UP000247702">
    <property type="component" value="Unassembled WGS sequence"/>
</dbReference>
<feature type="compositionally biased region" description="Low complexity" evidence="1">
    <location>
        <begin position="24"/>
        <end position="74"/>
    </location>
</feature>
<gene>
    <name evidence="2" type="ORF">RclHR1_18010005</name>
</gene>
<accession>A0A2Z6QYU5</accession>
<evidence type="ECO:0000313" key="3">
    <source>
        <dbReference type="Proteomes" id="UP000247702"/>
    </source>
</evidence>
<organism evidence="2 3">
    <name type="scientific">Rhizophagus clarus</name>
    <dbReference type="NCBI Taxonomy" id="94130"/>
    <lineage>
        <taxon>Eukaryota</taxon>
        <taxon>Fungi</taxon>
        <taxon>Fungi incertae sedis</taxon>
        <taxon>Mucoromycota</taxon>
        <taxon>Glomeromycotina</taxon>
        <taxon>Glomeromycetes</taxon>
        <taxon>Glomerales</taxon>
        <taxon>Glomeraceae</taxon>
        <taxon>Rhizophagus</taxon>
    </lineage>
</organism>
<protein>
    <submittedName>
        <fullName evidence="2">Uncharacterized protein</fullName>
    </submittedName>
</protein>
<dbReference type="EMBL" id="BEXD01000893">
    <property type="protein sequence ID" value="GBB90959.1"/>
    <property type="molecule type" value="Genomic_DNA"/>
</dbReference>
<proteinExistence type="predicted"/>
<dbReference type="AlphaFoldDB" id="A0A2Z6QYU5"/>
<name>A0A2Z6QYU5_9GLOM</name>
<evidence type="ECO:0000313" key="2">
    <source>
        <dbReference type="EMBL" id="GBB90959.1"/>
    </source>
</evidence>
<reference evidence="2 3" key="1">
    <citation type="submission" date="2017-11" db="EMBL/GenBank/DDBJ databases">
        <title>The genome of Rhizophagus clarus HR1 reveals common genetic basis of auxotrophy among arbuscular mycorrhizal fungi.</title>
        <authorList>
            <person name="Kobayashi Y."/>
        </authorList>
    </citation>
    <scope>NUCLEOTIDE SEQUENCE [LARGE SCALE GENOMIC DNA]</scope>
    <source>
        <strain evidence="2 3">HR1</strain>
    </source>
</reference>